<dbReference type="PANTHER" id="PTHR42899:SF1">
    <property type="entry name" value="SPERMATOGENESIS-ASSOCIATED PROTEIN 20"/>
    <property type="match status" value="1"/>
</dbReference>
<dbReference type="SUPFAM" id="SSF48208">
    <property type="entry name" value="Six-hairpin glycosidases"/>
    <property type="match status" value="1"/>
</dbReference>
<evidence type="ECO:0000259" key="1">
    <source>
        <dbReference type="Pfam" id="PF03190"/>
    </source>
</evidence>
<dbReference type="SUPFAM" id="SSF52833">
    <property type="entry name" value="Thioredoxin-like"/>
    <property type="match status" value="1"/>
</dbReference>
<dbReference type="Gene3D" id="1.50.10.10">
    <property type="match status" value="1"/>
</dbReference>
<dbReference type="CDD" id="cd02955">
    <property type="entry name" value="SSP411"/>
    <property type="match status" value="1"/>
</dbReference>
<evidence type="ECO:0000313" key="2">
    <source>
        <dbReference type="EMBL" id="WED65277.1"/>
    </source>
</evidence>
<dbReference type="GO" id="GO:0005975">
    <property type="term" value="P:carbohydrate metabolic process"/>
    <property type="evidence" value="ECO:0007669"/>
    <property type="project" value="InterPro"/>
</dbReference>
<dbReference type="KEGG" id="slom:PXH66_00245"/>
<dbReference type="InterPro" id="IPR008928">
    <property type="entry name" value="6-hairpin_glycosidase_sf"/>
</dbReference>
<name>A0AAE9ZW80_9BACT</name>
<accession>A0AAE9ZW80</accession>
<dbReference type="Pfam" id="PF03190">
    <property type="entry name" value="Thioredox_DsbH"/>
    <property type="match status" value="1"/>
</dbReference>
<dbReference type="Gene3D" id="3.40.30.10">
    <property type="entry name" value="Glutaredoxin"/>
    <property type="match status" value="1"/>
</dbReference>
<dbReference type="InterPro" id="IPR012341">
    <property type="entry name" value="6hp_glycosidase-like_sf"/>
</dbReference>
<dbReference type="PIRSF" id="PIRSF006402">
    <property type="entry name" value="UCP006402_thioredoxin"/>
    <property type="match status" value="1"/>
</dbReference>
<organism evidence="2 3">
    <name type="scientific">Synoicihabitans lomoniglobus</name>
    <dbReference type="NCBI Taxonomy" id="2909285"/>
    <lineage>
        <taxon>Bacteria</taxon>
        <taxon>Pseudomonadati</taxon>
        <taxon>Verrucomicrobiota</taxon>
        <taxon>Opitutia</taxon>
        <taxon>Opitutales</taxon>
        <taxon>Opitutaceae</taxon>
        <taxon>Synoicihabitans</taxon>
    </lineage>
</organism>
<proteinExistence type="predicted"/>
<evidence type="ECO:0000313" key="3">
    <source>
        <dbReference type="Proteomes" id="UP001218638"/>
    </source>
</evidence>
<dbReference type="AlphaFoldDB" id="A0AAE9ZW80"/>
<dbReference type="RefSeq" id="WP_330927635.1">
    <property type="nucleotide sequence ID" value="NZ_CP119075.1"/>
</dbReference>
<keyword evidence="3" id="KW-1185">Reference proteome</keyword>
<protein>
    <submittedName>
        <fullName evidence="2">Thioredoxin domain-containing protein</fullName>
    </submittedName>
</protein>
<dbReference type="EMBL" id="CP119075">
    <property type="protein sequence ID" value="WED65277.1"/>
    <property type="molecule type" value="Genomic_DNA"/>
</dbReference>
<dbReference type="Proteomes" id="UP001218638">
    <property type="component" value="Chromosome"/>
</dbReference>
<sequence length="720" mass="79826">MANRLSRSLSPYLQQHAENEVDWFEWGAEAFEYAQSSGKPIFLSIGYSACHWCHVMARESFSNSAVAAQLNANFVSIKLDREERPEVDRIYMSYVQAVSGHGGWPLSVWLTPELKPFFGGTYFPPEEKAGRPGFRTVLDSIARGWAEDREKVVAESERVVRSLISHHEEAPLGDALPDFTEPAGEAYEQCYTYLFENFDAASGGFGGAPKFPRPANLTFLTRCAVIQGLDSASGQEAMNMVVKTLMGMSMGGIHDHVGGGFHRYAVDEGWGVPHFEKMLYDQAQIAVNLLDALVVSGDERLGWTARGIFEYVLERLRHGAGGFFAAEDADSVRATSEGETLRQEGAFYVWSVDELNMLWGGDAEWIADLYGVEVSGNVPGQRDHQQELRGFNVLKQQKSLGEVAEKLSRSPSEVAESLSRNLVKLKTQRERRPRPLRDEKTVSAWNGLMIGALARASCVDAIAWVDQCNRYREAAVAAAAFVKSEMWDQATQTLVRCWRDGRQSPVGFAEDYAAMISGLLDLYEATFDSAWLRWADELQISLNVHFWDDAGGGYFQANAADKSVVLRLKDDQDGAEPSANSLAASNLFRLGAMLRDESYRERGLRVVQALRPVWSKTPWALPALLSAMEWALGSPYQIVLSGDVRKPRWEELAQVARNAGTKRRVVIAVADIDGDDWLVQRVPELVGVVGRGREPSAQVCRGFQCETPVSTAAELVGLLD</sequence>
<dbReference type="PANTHER" id="PTHR42899">
    <property type="entry name" value="SPERMATOGENESIS-ASSOCIATED PROTEIN 20"/>
    <property type="match status" value="1"/>
</dbReference>
<feature type="domain" description="Spermatogenesis-associated protein 20-like TRX" evidence="1">
    <location>
        <begin position="3"/>
        <end position="163"/>
    </location>
</feature>
<dbReference type="InterPro" id="IPR004879">
    <property type="entry name" value="Ssp411-like_TRX"/>
</dbReference>
<gene>
    <name evidence="2" type="ORF">PXH66_00245</name>
</gene>
<reference evidence="2" key="1">
    <citation type="submission" date="2023-03" db="EMBL/GenBank/DDBJ databases">
        <title>Lomoglobus Profundus gen. nov., sp. nov., a novel member of the phylum Verrucomicrobia, isolated from deep-marine sediment of South China Sea.</title>
        <authorList>
            <person name="Ahmad T."/>
            <person name="Ishaq S.E."/>
            <person name="Wang F."/>
        </authorList>
    </citation>
    <scope>NUCLEOTIDE SEQUENCE</scope>
    <source>
        <strain evidence="2">LMO-M01</strain>
    </source>
</reference>
<dbReference type="InterPro" id="IPR024705">
    <property type="entry name" value="Ssp411"/>
</dbReference>
<dbReference type="InterPro" id="IPR036249">
    <property type="entry name" value="Thioredoxin-like_sf"/>
</dbReference>